<evidence type="ECO:0000256" key="4">
    <source>
        <dbReference type="ARBA" id="ARBA00022598"/>
    </source>
</evidence>
<keyword evidence="12" id="KW-0479">Metal-binding</keyword>
<dbReference type="PROSITE" id="PS00843">
    <property type="entry name" value="DALA_DALA_LIGASE_1"/>
    <property type="match status" value="1"/>
</dbReference>
<dbReference type="PANTHER" id="PTHR23132">
    <property type="entry name" value="D-ALANINE--D-ALANINE LIGASE"/>
    <property type="match status" value="1"/>
</dbReference>
<dbReference type="Proteomes" id="UP000485562">
    <property type="component" value="Unassembled WGS sequence"/>
</dbReference>
<dbReference type="Gene3D" id="3.30.1490.20">
    <property type="entry name" value="ATP-grasp fold, A domain"/>
    <property type="match status" value="1"/>
</dbReference>
<keyword evidence="4 10" id="KW-0436">Ligase</keyword>
<dbReference type="EMBL" id="MWDQ01000073">
    <property type="protein sequence ID" value="OQB73608.1"/>
    <property type="molecule type" value="Genomic_DNA"/>
</dbReference>
<dbReference type="InterPro" id="IPR011095">
    <property type="entry name" value="Dala_Dala_lig_C"/>
</dbReference>
<feature type="active site" evidence="11">
    <location>
        <position position="272"/>
    </location>
</feature>
<gene>
    <name evidence="15" type="primary">ddlB</name>
    <name evidence="10" type="synonym">ddl</name>
    <name evidence="15" type="ORF">BWX89_00865</name>
</gene>
<dbReference type="SUPFAM" id="SSF52440">
    <property type="entry name" value="PreATP-grasp domain"/>
    <property type="match status" value="1"/>
</dbReference>
<dbReference type="Gene3D" id="3.30.470.20">
    <property type="entry name" value="ATP-grasp fold, B domain"/>
    <property type="match status" value="1"/>
</dbReference>
<evidence type="ECO:0000256" key="3">
    <source>
        <dbReference type="ARBA" id="ARBA00022490"/>
    </source>
</evidence>
<keyword evidence="3 10" id="KW-0963">Cytoplasm</keyword>
<dbReference type="UniPathway" id="UPA00219"/>
<evidence type="ECO:0000256" key="10">
    <source>
        <dbReference type="HAMAP-Rule" id="MF_00047"/>
    </source>
</evidence>
<feature type="active site" evidence="11">
    <location>
        <position position="13"/>
    </location>
</feature>
<keyword evidence="8 10" id="KW-0573">Peptidoglycan synthesis</keyword>
<evidence type="ECO:0000256" key="7">
    <source>
        <dbReference type="ARBA" id="ARBA00022960"/>
    </source>
</evidence>
<proteinExistence type="inferred from homology"/>
<dbReference type="Pfam" id="PF01820">
    <property type="entry name" value="Dala_Dala_lig_N"/>
    <property type="match status" value="1"/>
</dbReference>
<sequence>MKIVVLCGGDSPERKISLVSGNSVAKALSKKYTVFKIDPKGKGFLKKLLKINPDCVFIALHGGNGENGVIQGFLETLGIPYTGSGVSASAVCMNKILTKKILYSSGIPTAEFIPVEKNKIPRVPFEYPCVVKPANLGSTVGISIVNNEKNLKKAIRYAYKLDTEVFIEKFIKGKEITIGIIGNEKPEALPPIEIRTKRKLYDFTAKYKKGESVHIIPPEIDKKLLNTAEDYAIRTYNVLGCSGCARMEIIIQEDGDMFVLDVNTIPGFTPLSLLPDAARHSGISFEQLCEKLIHLGIKRCEKS</sequence>
<keyword evidence="12" id="KW-0460">Magnesium</keyword>
<dbReference type="Gene3D" id="3.40.50.20">
    <property type="match status" value="1"/>
</dbReference>
<dbReference type="InterPro" id="IPR011761">
    <property type="entry name" value="ATP-grasp"/>
</dbReference>
<dbReference type="InterPro" id="IPR013815">
    <property type="entry name" value="ATP_grasp_subdomain_1"/>
</dbReference>
<dbReference type="GO" id="GO:0005737">
    <property type="term" value="C:cytoplasm"/>
    <property type="evidence" value="ECO:0007669"/>
    <property type="project" value="UniProtKB-SubCell"/>
</dbReference>
<protein>
    <recommendedName>
        <fullName evidence="10">D-alanine--D-alanine ligase</fullName>
        <ecNumber evidence="10">6.3.2.4</ecNumber>
    </recommendedName>
    <alternativeName>
        <fullName evidence="10">D-Ala-D-Ala ligase</fullName>
    </alternativeName>
    <alternativeName>
        <fullName evidence="10">D-alanylalanine synthetase</fullName>
    </alternativeName>
</protein>
<comment type="cofactor">
    <cofactor evidence="12">
        <name>Mg(2+)</name>
        <dbReference type="ChEBI" id="CHEBI:18420"/>
    </cofactor>
    <cofactor evidence="12">
        <name>Mn(2+)</name>
        <dbReference type="ChEBI" id="CHEBI:29035"/>
    </cofactor>
    <text evidence="12">Binds 2 magnesium or manganese ions per subunit.</text>
</comment>
<dbReference type="PROSITE" id="PS50975">
    <property type="entry name" value="ATP_GRASP"/>
    <property type="match status" value="1"/>
</dbReference>
<feature type="domain" description="ATP-grasp" evidence="14">
    <location>
        <begin position="99"/>
        <end position="294"/>
    </location>
</feature>
<organism evidence="15">
    <name type="scientific">candidate division TA06 bacterium ADurb.Bin131</name>
    <dbReference type="NCBI Taxonomy" id="1852827"/>
    <lineage>
        <taxon>Bacteria</taxon>
        <taxon>Bacteria division TA06</taxon>
    </lineage>
</organism>
<dbReference type="EC" id="6.3.2.4" evidence="10"/>
<evidence type="ECO:0000256" key="8">
    <source>
        <dbReference type="ARBA" id="ARBA00022984"/>
    </source>
</evidence>
<reference evidence="15" key="1">
    <citation type="submission" date="2017-02" db="EMBL/GenBank/DDBJ databases">
        <title>Delving into the versatile metabolic prowess of the omnipresent phylum Bacteroidetes.</title>
        <authorList>
            <person name="Nobu M.K."/>
            <person name="Mei R."/>
            <person name="Narihiro T."/>
            <person name="Kuroda K."/>
            <person name="Liu W.-T."/>
        </authorList>
    </citation>
    <scope>NUCLEOTIDE SEQUENCE</scope>
    <source>
        <strain evidence="15">ADurb.Bin131</strain>
    </source>
</reference>
<dbReference type="GO" id="GO:0046872">
    <property type="term" value="F:metal ion binding"/>
    <property type="evidence" value="ECO:0007669"/>
    <property type="project" value="UniProtKB-KW"/>
</dbReference>
<evidence type="ECO:0000256" key="11">
    <source>
        <dbReference type="PIRSR" id="PIRSR039102-1"/>
    </source>
</evidence>
<keyword evidence="6 13" id="KW-0067">ATP-binding</keyword>
<evidence type="ECO:0000256" key="9">
    <source>
        <dbReference type="ARBA" id="ARBA00023316"/>
    </source>
</evidence>
<dbReference type="GO" id="GO:0008716">
    <property type="term" value="F:D-alanine-D-alanine ligase activity"/>
    <property type="evidence" value="ECO:0007669"/>
    <property type="project" value="UniProtKB-UniRule"/>
</dbReference>
<evidence type="ECO:0000256" key="1">
    <source>
        <dbReference type="ARBA" id="ARBA00004496"/>
    </source>
</evidence>
<dbReference type="InterPro" id="IPR016185">
    <property type="entry name" value="PreATP-grasp_dom_sf"/>
</dbReference>
<dbReference type="InterPro" id="IPR011127">
    <property type="entry name" value="Dala_Dala_lig_N"/>
</dbReference>
<comment type="caution">
    <text evidence="15">The sequence shown here is derived from an EMBL/GenBank/DDBJ whole genome shotgun (WGS) entry which is preliminary data.</text>
</comment>
<comment type="subcellular location">
    <subcellularLocation>
        <location evidence="1 10">Cytoplasm</location>
    </subcellularLocation>
</comment>
<evidence type="ECO:0000259" key="14">
    <source>
        <dbReference type="PROSITE" id="PS50975"/>
    </source>
</evidence>
<comment type="similarity">
    <text evidence="2 10">Belongs to the D-alanine--D-alanine ligase family.</text>
</comment>
<evidence type="ECO:0000256" key="12">
    <source>
        <dbReference type="PIRSR" id="PIRSR039102-3"/>
    </source>
</evidence>
<keyword evidence="7 10" id="KW-0133">Cell shape</keyword>
<evidence type="ECO:0000256" key="5">
    <source>
        <dbReference type="ARBA" id="ARBA00022741"/>
    </source>
</evidence>
<dbReference type="GO" id="GO:0009252">
    <property type="term" value="P:peptidoglycan biosynthetic process"/>
    <property type="evidence" value="ECO:0007669"/>
    <property type="project" value="UniProtKB-UniRule"/>
</dbReference>
<feature type="active site" evidence="11">
    <location>
        <position position="138"/>
    </location>
</feature>
<dbReference type="GO" id="GO:0008360">
    <property type="term" value="P:regulation of cell shape"/>
    <property type="evidence" value="ECO:0007669"/>
    <property type="project" value="UniProtKB-KW"/>
</dbReference>
<dbReference type="GO" id="GO:0005524">
    <property type="term" value="F:ATP binding"/>
    <property type="evidence" value="ECO:0007669"/>
    <property type="project" value="UniProtKB-UniRule"/>
</dbReference>
<comment type="function">
    <text evidence="10">Cell wall formation.</text>
</comment>
<dbReference type="Pfam" id="PF07478">
    <property type="entry name" value="Dala_Dala_lig_C"/>
    <property type="match status" value="1"/>
</dbReference>
<dbReference type="NCBIfam" id="TIGR01205">
    <property type="entry name" value="D_ala_D_alaTIGR"/>
    <property type="match status" value="1"/>
</dbReference>
<keyword evidence="9 10" id="KW-0961">Cell wall biogenesis/degradation</keyword>
<dbReference type="HAMAP" id="MF_00047">
    <property type="entry name" value="Dala_Dala_lig"/>
    <property type="match status" value="1"/>
</dbReference>
<comment type="catalytic activity">
    <reaction evidence="10">
        <text>2 D-alanine + ATP = D-alanyl-D-alanine + ADP + phosphate + H(+)</text>
        <dbReference type="Rhea" id="RHEA:11224"/>
        <dbReference type="ChEBI" id="CHEBI:15378"/>
        <dbReference type="ChEBI" id="CHEBI:30616"/>
        <dbReference type="ChEBI" id="CHEBI:43474"/>
        <dbReference type="ChEBI" id="CHEBI:57416"/>
        <dbReference type="ChEBI" id="CHEBI:57822"/>
        <dbReference type="ChEBI" id="CHEBI:456216"/>
        <dbReference type="EC" id="6.3.2.4"/>
    </reaction>
</comment>
<dbReference type="PANTHER" id="PTHR23132:SF23">
    <property type="entry name" value="D-ALANINE--D-ALANINE LIGASE B"/>
    <property type="match status" value="1"/>
</dbReference>
<evidence type="ECO:0000256" key="13">
    <source>
        <dbReference type="PROSITE-ProRule" id="PRU00409"/>
    </source>
</evidence>
<evidence type="ECO:0000256" key="6">
    <source>
        <dbReference type="ARBA" id="ARBA00022840"/>
    </source>
</evidence>
<feature type="binding site" evidence="12">
    <location>
        <position position="263"/>
    </location>
    <ligand>
        <name>Mg(2+)</name>
        <dbReference type="ChEBI" id="CHEBI:18420"/>
        <label>2</label>
    </ligand>
</feature>
<accession>A0A1V6C9L4</accession>
<dbReference type="GO" id="GO:0071555">
    <property type="term" value="P:cell wall organization"/>
    <property type="evidence" value="ECO:0007669"/>
    <property type="project" value="UniProtKB-KW"/>
</dbReference>
<comment type="pathway">
    <text evidence="10">Cell wall biogenesis; peptidoglycan biosynthesis.</text>
</comment>
<name>A0A1V6C9L4_UNCT6</name>
<dbReference type="NCBIfam" id="NF002378">
    <property type="entry name" value="PRK01372.1"/>
    <property type="match status" value="1"/>
</dbReference>
<dbReference type="PIRSF" id="PIRSF039102">
    <property type="entry name" value="Ddl/VanB"/>
    <property type="match status" value="1"/>
</dbReference>
<evidence type="ECO:0000256" key="2">
    <source>
        <dbReference type="ARBA" id="ARBA00010871"/>
    </source>
</evidence>
<keyword evidence="5 13" id="KW-0547">Nucleotide-binding</keyword>
<dbReference type="AlphaFoldDB" id="A0A1V6C9L4"/>
<keyword evidence="12" id="KW-0464">Manganese</keyword>
<dbReference type="InterPro" id="IPR005905">
    <property type="entry name" value="D_ala_D_ala"/>
</dbReference>
<dbReference type="SUPFAM" id="SSF56059">
    <property type="entry name" value="Glutathione synthetase ATP-binding domain-like"/>
    <property type="match status" value="1"/>
</dbReference>
<evidence type="ECO:0000313" key="15">
    <source>
        <dbReference type="EMBL" id="OQB73608.1"/>
    </source>
</evidence>
<dbReference type="InterPro" id="IPR000291">
    <property type="entry name" value="D-Ala_lig_Van_CS"/>
</dbReference>